<dbReference type="SUPFAM" id="SSF52047">
    <property type="entry name" value="RNI-like"/>
    <property type="match status" value="1"/>
</dbReference>
<sequence>MERRKCCLVCIFFFFILSQPVYLHPLSDLEILLMLKSSLVGPSASGLHDWLAPSPSSSSPAAHCSFSGVTCGADGRVISLEITNTPLFGALPPEIGLLRGLVNLTLTAANVTGDLPREFGMLSSLKRVNLSSNSFSSGIPNEMVAKLTELEVFDVYDNSFSGELPVGFVRLKKLRVLNLAGNYFSGEIPALYSGFESLTHLSLQGNSLTGKIPAGLSEIPNLLELSLGYYNTYSGGIPPEFGLLSTLELLDLGKCNLSGGIPASLGSLTRLHSLFLQVNNLTGEIPAELSGLFSLMSLDLSINNLSGRIPARFDGLKKLTLINLFGNKFEGPFPSFIGDLPNLEVLQIWSNNFTLELPENLGDNGRLVLVDVKNNHLTGKIPRNLCRGGRLKNLILMDNYFYGLIPEELGECRSLTRVRFRNNFFNGTIPAGFFALPALDMLELSGNYLTGQLPARISAPNLGTLALSGNWLSGNISQGIGGLRNLEILSLDSNRFSGEIPATISDMKKLSVLNLSGNHLTGKIPASVARCSRLTFFDMSRNEIDGEIPLAISVLQNLNVMNLSRNRLVGSIPSEIGLMKSLTLLDLSYNDFSGRRPTAGLLKDMDDRCFAGNPHLCTSNATCAAAAARAPSPLRSTLLIAVAAVLVALFSVSAIWMVVRRMKANKGRRWKLTTFQKVDMMRAEDVVDCLKEENVVGKGGGGVVYRGSMPDGTDIAVKRVVGRGSDRGFRAEIRTLGRIRHRNIVRLLGYVSNEDTNLLLYEYMPNGSLGDMLHGSKGAHLQWDLRCKIALDAARGLSYLHHDCSPSIIHRDVKSNNILLDADFEAHVADFGLAKFWRDAGASECMSMVAGSYGYIAPGVCSNTHLIISNKEFEIEKEFDQKSDVYSFGVVMLELITGRKPVGEFGDGVDIVMWVKETTADYEAVAAVVDPRLAANPVAEVVNFFKIAMACVEEESSDRPTMREIVNLLSTIQQPTLHIDHLLIQD</sequence>
<name>A0A8X8Y103_SALSN</name>
<evidence type="ECO:0000313" key="21">
    <source>
        <dbReference type="EMBL" id="KAG6422689.1"/>
    </source>
</evidence>
<dbReference type="InterPro" id="IPR013210">
    <property type="entry name" value="LRR_N_plant-typ"/>
</dbReference>
<keyword evidence="13 17" id="KW-0067">ATP-binding</keyword>
<evidence type="ECO:0000256" key="5">
    <source>
        <dbReference type="ARBA" id="ARBA00022527"/>
    </source>
</evidence>
<dbReference type="SUPFAM" id="SSF56112">
    <property type="entry name" value="Protein kinase-like (PK-like)"/>
    <property type="match status" value="1"/>
</dbReference>
<evidence type="ECO:0000256" key="10">
    <source>
        <dbReference type="ARBA" id="ARBA00022737"/>
    </source>
</evidence>
<evidence type="ECO:0000256" key="3">
    <source>
        <dbReference type="ARBA" id="ARBA00012513"/>
    </source>
</evidence>
<dbReference type="SMART" id="SM00369">
    <property type="entry name" value="LRR_TYP"/>
    <property type="match status" value="9"/>
</dbReference>
<dbReference type="EC" id="2.7.11.1" evidence="3"/>
<feature type="chain" id="PRO_5036469476" description="non-specific serine/threonine protein kinase" evidence="19">
    <location>
        <begin position="24"/>
        <end position="986"/>
    </location>
</feature>
<dbReference type="AlphaFoldDB" id="A0A8X8Y103"/>
<dbReference type="Pfam" id="PF00560">
    <property type="entry name" value="LRR_1"/>
    <property type="match status" value="3"/>
</dbReference>
<keyword evidence="7" id="KW-0808">Transferase</keyword>
<comment type="caution">
    <text evidence="21">The sequence shown here is derived from an EMBL/GenBank/DDBJ whole genome shotgun (WGS) entry which is preliminary data.</text>
</comment>
<keyword evidence="5" id="KW-0723">Serine/threonine-protein kinase</keyword>
<dbReference type="PROSITE" id="PS50011">
    <property type="entry name" value="PROTEIN_KINASE_DOM"/>
    <property type="match status" value="1"/>
</dbReference>
<evidence type="ECO:0000256" key="15">
    <source>
        <dbReference type="ARBA" id="ARBA00023136"/>
    </source>
</evidence>
<keyword evidence="11 17" id="KW-0547">Nucleotide-binding</keyword>
<dbReference type="Pfam" id="PF08263">
    <property type="entry name" value="LRRNT_2"/>
    <property type="match status" value="1"/>
</dbReference>
<dbReference type="Pfam" id="PF07714">
    <property type="entry name" value="PK_Tyr_Ser-Thr"/>
    <property type="match status" value="1"/>
</dbReference>
<dbReference type="SUPFAM" id="SSF52058">
    <property type="entry name" value="L domain-like"/>
    <property type="match status" value="1"/>
</dbReference>
<keyword evidence="15 18" id="KW-0472">Membrane</keyword>
<evidence type="ECO:0000313" key="22">
    <source>
        <dbReference type="Proteomes" id="UP000298416"/>
    </source>
</evidence>
<dbReference type="FunFam" id="3.80.10.10:FF:000288">
    <property type="entry name" value="LRR receptor-like serine/threonine-protein kinase EFR"/>
    <property type="match status" value="1"/>
</dbReference>
<feature type="binding site" evidence="17">
    <location>
        <position position="718"/>
    </location>
    <ligand>
        <name>ATP</name>
        <dbReference type="ChEBI" id="CHEBI:30616"/>
    </ligand>
</feature>
<dbReference type="FunFam" id="3.30.200.20:FF:000219">
    <property type="entry name" value="Leucine-rich repeat receptor-like serine/threonine-protein kinase"/>
    <property type="match status" value="1"/>
</dbReference>
<evidence type="ECO:0000259" key="20">
    <source>
        <dbReference type="PROSITE" id="PS50011"/>
    </source>
</evidence>
<keyword evidence="8 18" id="KW-0812">Transmembrane</keyword>
<dbReference type="FunFam" id="1.10.510.10:FF:000201">
    <property type="entry name" value="Leucine-rich repeat receptor-like serine/threonine-protein kinase"/>
    <property type="match status" value="1"/>
</dbReference>
<evidence type="ECO:0000256" key="6">
    <source>
        <dbReference type="ARBA" id="ARBA00022614"/>
    </source>
</evidence>
<dbReference type="GO" id="GO:0033612">
    <property type="term" value="F:receptor serine/threonine kinase binding"/>
    <property type="evidence" value="ECO:0007669"/>
    <property type="project" value="TreeGrafter"/>
</dbReference>
<dbReference type="GO" id="GO:0005886">
    <property type="term" value="C:plasma membrane"/>
    <property type="evidence" value="ECO:0007669"/>
    <property type="project" value="UniProtKB-SubCell"/>
</dbReference>
<keyword evidence="9 19" id="KW-0732">Signal</keyword>
<dbReference type="InterPro" id="IPR017441">
    <property type="entry name" value="Protein_kinase_ATP_BS"/>
</dbReference>
<dbReference type="InterPro" id="IPR050647">
    <property type="entry name" value="Plant_LRR-RLKs"/>
</dbReference>
<evidence type="ECO:0000256" key="9">
    <source>
        <dbReference type="ARBA" id="ARBA00022729"/>
    </source>
</evidence>
<dbReference type="InterPro" id="IPR001245">
    <property type="entry name" value="Ser-Thr/Tyr_kinase_cat_dom"/>
</dbReference>
<keyword evidence="16" id="KW-0325">Glycoprotein</keyword>
<evidence type="ECO:0000256" key="8">
    <source>
        <dbReference type="ARBA" id="ARBA00022692"/>
    </source>
</evidence>
<reference evidence="21" key="1">
    <citation type="submission" date="2018-01" db="EMBL/GenBank/DDBJ databases">
        <authorList>
            <person name="Mao J.F."/>
        </authorList>
    </citation>
    <scope>NUCLEOTIDE SEQUENCE</scope>
    <source>
        <strain evidence="21">Huo1</strain>
        <tissue evidence="21">Leaf</tissue>
    </source>
</reference>
<keyword evidence="14 18" id="KW-1133">Transmembrane helix</keyword>
<keyword evidence="10" id="KW-0677">Repeat</keyword>
<organism evidence="21">
    <name type="scientific">Salvia splendens</name>
    <name type="common">Scarlet sage</name>
    <dbReference type="NCBI Taxonomy" id="180675"/>
    <lineage>
        <taxon>Eukaryota</taxon>
        <taxon>Viridiplantae</taxon>
        <taxon>Streptophyta</taxon>
        <taxon>Embryophyta</taxon>
        <taxon>Tracheophyta</taxon>
        <taxon>Spermatophyta</taxon>
        <taxon>Magnoliopsida</taxon>
        <taxon>eudicotyledons</taxon>
        <taxon>Gunneridae</taxon>
        <taxon>Pentapetalae</taxon>
        <taxon>asterids</taxon>
        <taxon>lamiids</taxon>
        <taxon>Lamiales</taxon>
        <taxon>Lamiaceae</taxon>
        <taxon>Nepetoideae</taxon>
        <taxon>Mentheae</taxon>
        <taxon>Salviinae</taxon>
        <taxon>Salvia</taxon>
        <taxon>Salvia subgen. Calosphace</taxon>
        <taxon>core Calosphace</taxon>
    </lineage>
</organism>
<dbReference type="Gene3D" id="3.30.200.20">
    <property type="entry name" value="Phosphorylase Kinase, domain 1"/>
    <property type="match status" value="1"/>
</dbReference>
<dbReference type="GO" id="GO:0004674">
    <property type="term" value="F:protein serine/threonine kinase activity"/>
    <property type="evidence" value="ECO:0007669"/>
    <property type="project" value="UniProtKB-KW"/>
</dbReference>
<accession>A0A8X8Y103</accession>
<dbReference type="GO" id="GO:0006952">
    <property type="term" value="P:defense response"/>
    <property type="evidence" value="ECO:0007669"/>
    <property type="project" value="UniProtKB-ARBA"/>
</dbReference>
<evidence type="ECO:0000256" key="18">
    <source>
        <dbReference type="SAM" id="Phobius"/>
    </source>
</evidence>
<feature type="domain" description="Protein kinase" evidence="20">
    <location>
        <begin position="690"/>
        <end position="977"/>
    </location>
</feature>
<dbReference type="PROSITE" id="PS00108">
    <property type="entry name" value="PROTEIN_KINASE_ST"/>
    <property type="match status" value="1"/>
</dbReference>
<dbReference type="InterPro" id="IPR001611">
    <property type="entry name" value="Leu-rich_rpt"/>
</dbReference>
<dbReference type="InterPro" id="IPR000719">
    <property type="entry name" value="Prot_kinase_dom"/>
</dbReference>
<dbReference type="Proteomes" id="UP000298416">
    <property type="component" value="Unassembled WGS sequence"/>
</dbReference>
<protein>
    <recommendedName>
        <fullName evidence="3">non-specific serine/threonine protein kinase</fullName>
        <ecNumber evidence="3">2.7.11.1</ecNumber>
    </recommendedName>
</protein>
<keyword evidence="6" id="KW-0433">Leucine-rich repeat</keyword>
<dbReference type="Gene3D" id="3.80.10.10">
    <property type="entry name" value="Ribonuclease Inhibitor"/>
    <property type="match status" value="4"/>
</dbReference>
<dbReference type="FunFam" id="3.80.10.10:FF:000095">
    <property type="entry name" value="LRR receptor-like serine/threonine-protein kinase GSO1"/>
    <property type="match status" value="1"/>
</dbReference>
<comment type="subcellular location">
    <subcellularLocation>
        <location evidence="1">Cell membrane</location>
        <topology evidence="1">Single-pass type I membrane protein</topology>
    </subcellularLocation>
</comment>
<gene>
    <name evidence="21" type="ORF">SASPL_113067</name>
</gene>
<dbReference type="InterPro" id="IPR032675">
    <property type="entry name" value="LRR_dom_sf"/>
</dbReference>
<evidence type="ECO:0000256" key="13">
    <source>
        <dbReference type="ARBA" id="ARBA00022840"/>
    </source>
</evidence>
<evidence type="ECO:0000256" key="2">
    <source>
        <dbReference type="ARBA" id="ARBA00008684"/>
    </source>
</evidence>
<keyword evidence="12" id="KW-0418">Kinase</keyword>
<evidence type="ECO:0000256" key="19">
    <source>
        <dbReference type="SAM" id="SignalP"/>
    </source>
</evidence>
<dbReference type="InterPro" id="IPR008271">
    <property type="entry name" value="Ser/Thr_kinase_AS"/>
</dbReference>
<dbReference type="PROSITE" id="PS00107">
    <property type="entry name" value="PROTEIN_KINASE_ATP"/>
    <property type="match status" value="1"/>
</dbReference>
<evidence type="ECO:0000256" key="4">
    <source>
        <dbReference type="ARBA" id="ARBA00022475"/>
    </source>
</evidence>
<dbReference type="EMBL" id="PNBA02000005">
    <property type="protein sequence ID" value="KAG6422689.1"/>
    <property type="molecule type" value="Genomic_DNA"/>
</dbReference>
<proteinExistence type="inferred from homology"/>
<feature type="signal peptide" evidence="19">
    <location>
        <begin position="1"/>
        <end position="23"/>
    </location>
</feature>
<evidence type="ECO:0000256" key="17">
    <source>
        <dbReference type="PROSITE-ProRule" id="PRU10141"/>
    </source>
</evidence>
<evidence type="ECO:0000256" key="7">
    <source>
        <dbReference type="ARBA" id="ARBA00022679"/>
    </source>
</evidence>
<dbReference type="InterPro" id="IPR011009">
    <property type="entry name" value="Kinase-like_dom_sf"/>
</dbReference>
<evidence type="ECO:0000256" key="1">
    <source>
        <dbReference type="ARBA" id="ARBA00004251"/>
    </source>
</evidence>
<evidence type="ECO:0000256" key="11">
    <source>
        <dbReference type="ARBA" id="ARBA00022741"/>
    </source>
</evidence>
<reference evidence="21" key="2">
    <citation type="submission" date="2020-08" db="EMBL/GenBank/DDBJ databases">
        <title>Plant Genome Project.</title>
        <authorList>
            <person name="Zhang R.-G."/>
        </authorList>
    </citation>
    <scope>NUCLEOTIDE SEQUENCE</scope>
    <source>
        <strain evidence="21">Huo1</strain>
        <tissue evidence="21">Leaf</tissue>
    </source>
</reference>
<keyword evidence="22" id="KW-1185">Reference proteome</keyword>
<dbReference type="PANTHER" id="PTHR48056">
    <property type="entry name" value="LRR RECEPTOR-LIKE SERINE/THREONINE-PROTEIN KINASE-RELATED"/>
    <property type="match status" value="1"/>
</dbReference>
<evidence type="ECO:0000256" key="14">
    <source>
        <dbReference type="ARBA" id="ARBA00022989"/>
    </source>
</evidence>
<comment type="similarity">
    <text evidence="2">Belongs to the protein kinase superfamily. Ser/Thr protein kinase family.</text>
</comment>
<dbReference type="GO" id="GO:0051707">
    <property type="term" value="P:response to other organism"/>
    <property type="evidence" value="ECO:0007669"/>
    <property type="project" value="UniProtKB-ARBA"/>
</dbReference>
<dbReference type="Gene3D" id="1.10.510.10">
    <property type="entry name" value="Transferase(Phosphotransferase) domain 1"/>
    <property type="match status" value="1"/>
</dbReference>
<keyword evidence="4" id="KW-1003">Cell membrane</keyword>
<dbReference type="SMART" id="SM00220">
    <property type="entry name" value="S_TKc"/>
    <property type="match status" value="1"/>
</dbReference>
<evidence type="ECO:0000256" key="12">
    <source>
        <dbReference type="ARBA" id="ARBA00022777"/>
    </source>
</evidence>
<feature type="transmembrane region" description="Helical" evidence="18">
    <location>
        <begin position="638"/>
        <end position="659"/>
    </location>
</feature>
<dbReference type="Pfam" id="PF13855">
    <property type="entry name" value="LRR_8"/>
    <property type="match status" value="2"/>
</dbReference>
<evidence type="ECO:0000256" key="16">
    <source>
        <dbReference type="ARBA" id="ARBA00023180"/>
    </source>
</evidence>
<dbReference type="InterPro" id="IPR003591">
    <property type="entry name" value="Leu-rich_rpt_typical-subtyp"/>
</dbReference>
<dbReference type="GO" id="GO:0005524">
    <property type="term" value="F:ATP binding"/>
    <property type="evidence" value="ECO:0007669"/>
    <property type="project" value="UniProtKB-UniRule"/>
</dbReference>
<dbReference type="PANTHER" id="PTHR48056:SF44">
    <property type="entry name" value="RECEPTOR PROTEIN KINASE CLAVATA1"/>
    <property type="match status" value="1"/>
</dbReference>